<dbReference type="EC" id="2.7.11.1" evidence="1"/>
<dbReference type="InterPro" id="IPR017441">
    <property type="entry name" value="Protein_kinase_ATP_BS"/>
</dbReference>
<keyword evidence="12" id="KW-1185">Reference proteome</keyword>
<dbReference type="GeneID" id="54299560"/>
<evidence type="ECO:0000256" key="6">
    <source>
        <dbReference type="ARBA" id="ARBA00022840"/>
    </source>
</evidence>
<comment type="catalytic activity">
    <reaction evidence="7">
        <text>L-threonyl-[protein] + ATP = O-phospho-L-threonyl-[protein] + ADP + H(+)</text>
        <dbReference type="Rhea" id="RHEA:46608"/>
        <dbReference type="Rhea" id="RHEA-COMP:11060"/>
        <dbReference type="Rhea" id="RHEA-COMP:11605"/>
        <dbReference type="ChEBI" id="CHEBI:15378"/>
        <dbReference type="ChEBI" id="CHEBI:30013"/>
        <dbReference type="ChEBI" id="CHEBI:30616"/>
        <dbReference type="ChEBI" id="CHEBI:61977"/>
        <dbReference type="ChEBI" id="CHEBI:456216"/>
        <dbReference type="EC" id="2.7.11.1"/>
    </reaction>
</comment>
<dbReference type="GO" id="GO:0007095">
    <property type="term" value="P:mitotic G2 DNA damage checkpoint signaling"/>
    <property type="evidence" value="ECO:0007669"/>
    <property type="project" value="TreeGrafter"/>
</dbReference>
<feature type="binding site" evidence="9">
    <location>
        <position position="49"/>
    </location>
    <ligand>
        <name>ATP</name>
        <dbReference type="ChEBI" id="CHEBI:30616"/>
    </ligand>
</feature>
<evidence type="ECO:0000313" key="11">
    <source>
        <dbReference type="EMBL" id="KAF2142563.1"/>
    </source>
</evidence>
<keyword evidence="4 9" id="KW-0547">Nucleotide-binding</keyword>
<evidence type="ECO:0000256" key="9">
    <source>
        <dbReference type="PROSITE-ProRule" id="PRU10141"/>
    </source>
</evidence>
<gene>
    <name evidence="11" type="ORF">K452DRAFT_297826</name>
</gene>
<dbReference type="GO" id="GO:0005634">
    <property type="term" value="C:nucleus"/>
    <property type="evidence" value="ECO:0007669"/>
    <property type="project" value="TreeGrafter"/>
</dbReference>
<dbReference type="PROSITE" id="PS50011">
    <property type="entry name" value="PROTEIN_KINASE_DOM"/>
    <property type="match status" value="1"/>
</dbReference>
<dbReference type="Proteomes" id="UP000799438">
    <property type="component" value="Unassembled WGS sequence"/>
</dbReference>
<comment type="catalytic activity">
    <reaction evidence="8">
        <text>L-seryl-[protein] + ATP = O-phospho-L-seryl-[protein] + ADP + H(+)</text>
        <dbReference type="Rhea" id="RHEA:17989"/>
        <dbReference type="Rhea" id="RHEA-COMP:9863"/>
        <dbReference type="Rhea" id="RHEA-COMP:11604"/>
        <dbReference type="ChEBI" id="CHEBI:15378"/>
        <dbReference type="ChEBI" id="CHEBI:29999"/>
        <dbReference type="ChEBI" id="CHEBI:30616"/>
        <dbReference type="ChEBI" id="CHEBI:83421"/>
        <dbReference type="ChEBI" id="CHEBI:456216"/>
        <dbReference type="EC" id="2.7.11.1"/>
    </reaction>
</comment>
<dbReference type="SMART" id="SM00220">
    <property type="entry name" value="S_TKc"/>
    <property type="match status" value="1"/>
</dbReference>
<dbReference type="OrthoDB" id="539158at2759"/>
<dbReference type="GO" id="GO:0005737">
    <property type="term" value="C:cytoplasm"/>
    <property type="evidence" value="ECO:0007669"/>
    <property type="project" value="TreeGrafter"/>
</dbReference>
<dbReference type="PROSITE" id="PS00107">
    <property type="entry name" value="PROTEIN_KINASE_ATP"/>
    <property type="match status" value="1"/>
</dbReference>
<evidence type="ECO:0000259" key="10">
    <source>
        <dbReference type="PROSITE" id="PS50011"/>
    </source>
</evidence>
<evidence type="ECO:0000256" key="8">
    <source>
        <dbReference type="ARBA" id="ARBA00048679"/>
    </source>
</evidence>
<dbReference type="SUPFAM" id="SSF56112">
    <property type="entry name" value="Protein kinase-like (PK-like)"/>
    <property type="match status" value="1"/>
</dbReference>
<sequence>MGPPPNSQVAPLPVNLPFRVVSKTIGQGAYAFIRKAVPLNASSPVIAVKFINKDHAFRIGRLKPEKIQQEVTLHKHLGKHTNIIHCLSHGEDRLYTWIAMELADGGDLFDKIEADEGVGEDIAHLYFTQLINAVGYMHSKGVAHRDIKPENMLLSADGNLKLSDFGLAALFNMGGKKRLCNSVCGSPPYIAPEILVGKRDKRADVLKAGYEPNISDIWSCGVVLFVLLVGNTPWDEPTKRSFEFNEYVETNGRPTEDPLWNKIPQSIASLLRGMLKLNPKERWGLEEIRTHPWFTRSNPYLSPFGTTANGVRLATHMIESLHIDFNMIPTASQSSQPRDIDPRELDLYPARFASTQPEAPMPETNFDWERPPRLAIQEGFSASQPVRAPTAAPQPKVSHELMDRLAEDPSLSQFTPAPAVPLSLTQAARRFHDIVPAYSLTRFLSPLTLNLLLPLLAEALHRLGVPVPPIPDSALQGFDDEAYLRVKTVDGRSQGLNGTIAVEKIDRDISEVRFVKVKGDPLEWRRLFKKVVVLCKDGILVPG</sequence>
<evidence type="ECO:0000256" key="1">
    <source>
        <dbReference type="ARBA" id="ARBA00012513"/>
    </source>
</evidence>
<dbReference type="EMBL" id="ML995484">
    <property type="protein sequence ID" value="KAF2142563.1"/>
    <property type="molecule type" value="Genomic_DNA"/>
</dbReference>
<keyword evidence="5" id="KW-0418">Kinase</keyword>
<keyword evidence="2" id="KW-0723">Serine/threonine-protein kinase</keyword>
<dbReference type="RefSeq" id="XP_033398275.1">
    <property type="nucleotide sequence ID" value="XM_033542063.1"/>
</dbReference>
<keyword evidence="6 9" id="KW-0067">ATP-binding</keyword>
<protein>
    <recommendedName>
        <fullName evidence="1">non-specific serine/threonine protein kinase</fullName>
        <ecNumber evidence="1">2.7.11.1</ecNumber>
    </recommendedName>
</protein>
<dbReference type="GO" id="GO:0035861">
    <property type="term" value="C:site of double-strand break"/>
    <property type="evidence" value="ECO:0007669"/>
    <property type="project" value="TreeGrafter"/>
</dbReference>
<dbReference type="InterPro" id="IPR008271">
    <property type="entry name" value="Ser/Thr_kinase_AS"/>
</dbReference>
<dbReference type="InterPro" id="IPR011009">
    <property type="entry name" value="Kinase-like_dom_sf"/>
</dbReference>
<evidence type="ECO:0000256" key="2">
    <source>
        <dbReference type="ARBA" id="ARBA00022527"/>
    </source>
</evidence>
<dbReference type="Gene3D" id="1.10.510.10">
    <property type="entry name" value="Transferase(Phosphotransferase) domain 1"/>
    <property type="match status" value="1"/>
</dbReference>
<dbReference type="GO" id="GO:0004674">
    <property type="term" value="F:protein serine/threonine kinase activity"/>
    <property type="evidence" value="ECO:0007669"/>
    <property type="project" value="UniProtKB-KW"/>
</dbReference>
<evidence type="ECO:0000256" key="4">
    <source>
        <dbReference type="ARBA" id="ARBA00022741"/>
    </source>
</evidence>
<organism evidence="11 12">
    <name type="scientific">Aplosporella prunicola CBS 121167</name>
    <dbReference type="NCBI Taxonomy" id="1176127"/>
    <lineage>
        <taxon>Eukaryota</taxon>
        <taxon>Fungi</taxon>
        <taxon>Dikarya</taxon>
        <taxon>Ascomycota</taxon>
        <taxon>Pezizomycotina</taxon>
        <taxon>Dothideomycetes</taxon>
        <taxon>Dothideomycetes incertae sedis</taxon>
        <taxon>Botryosphaeriales</taxon>
        <taxon>Aplosporellaceae</taxon>
        <taxon>Aplosporella</taxon>
    </lineage>
</organism>
<reference evidence="11" key="1">
    <citation type="journal article" date="2020" name="Stud. Mycol.">
        <title>101 Dothideomycetes genomes: a test case for predicting lifestyles and emergence of pathogens.</title>
        <authorList>
            <person name="Haridas S."/>
            <person name="Albert R."/>
            <person name="Binder M."/>
            <person name="Bloem J."/>
            <person name="Labutti K."/>
            <person name="Salamov A."/>
            <person name="Andreopoulos B."/>
            <person name="Baker S."/>
            <person name="Barry K."/>
            <person name="Bills G."/>
            <person name="Bluhm B."/>
            <person name="Cannon C."/>
            <person name="Castanera R."/>
            <person name="Culley D."/>
            <person name="Daum C."/>
            <person name="Ezra D."/>
            <person name="Gonzalez J."/>
            <person name="Henrissat B."/>
            <person name="Kuo A."/>
            <person name="Liang C."/>
            <person name="Lipzen A."/>
            <person name="Lutzoni F."/>
            <person name="Magnuson J."/>
            <person name="Mondo S."/>
            <person name="Nolan M."/>
            <person name="Ohm R."/>
            <person name="Pangilinan J."/>
            <person name="Park H.-J."/>
            <person name="Ramirez L."/>
            <person name="Alfaro M."/>
            <person name="Sun H."/>
            <person name="Tritt A."/>
            <person name="Yoshinaga Y."/>
            <person name="Zwiers L.-H."/>
            <person name="Turgeon B."/>
            <person name="Goodwin S."/>
            <person name="Spatafora J."/>
            <person name="Crous P."/>
            <person name="Grigoriev I."/>
        </authorList>
    </citation>
    <scope>NUCLEOTIDE SEQUENCE</scope>
    <source>
        <strain evidence="11">CBS 121167</strain>
    </source>
</reference>
<dbReference type="PANTHER" id="PTHR43895">
    <property type="entry name" value="CALCIUM/CALMODULIN-DEPENDENT PROTEIN KINASE KINASE-RELATED"/>
    <property type="match status" value="1"/>
</dbReference>
<dbReference type="AlphaFoldDB" id="A0A6A6BGL4"/>
<dbReference type="FunFam" id="1.10.510.10:FF:000692">
    <property type="entry name" value="Serine/threonine protein kinase, variant"/>
    <property type="match status" value="1"/>
</dbReference>
<dbReference type="InterPro" id="IPR000719">
    <property type="entry name" value="Prot_kinase_dom"/>
</dbReference>
<keyword evidence="3" id="KW-0808">Transferase</keyword>
<name>A0A6A6BGL4_9PEZI</name>
<evidence type="ECO:0000313" key="12">
    <source>
        <dbReference type="Proteomes" id="UP000799438"/>
    </source>
</evidence>
<dbReference type="GO" id="GO:0005524">
    <property type="term" value="F:ATP binding"/>
    <property type="evidence" value="ECO:0007669"/>
    <property type="project" value="UniProtKB-UniRule"/>
</dbReference>
<accession>A0A6A6BGL4</accession>
<dbReference type="Pfam" id="PF00069">
    <property type="entry name" value="Pkinase"/>
    <property type="match status" value="1"/>
</dbReference>
<dbReference type="PANTHER" id="PTHR43895:SF32">
    <property type="entry name" value="SERINE_THREONINE-PROTEIN KINASE CHK1"/>
    <property type="match status" value="1"/>
</dbReference>
<evidence type="ECO:0000256" key="3">
    <source>
        <dbReference type="ARBA" id="ARBA00022679"/>
    </source>
</evidence>
<evidence type="ECO:0000256" key="5">
    <source>
        <dbReference type="ARBA" id="ARBA00022777"/>
    </source>
</evidence>
<evidence type="ECO:0000256" key="7">
    <source>
        <dbReference type="ARBA" id="ARBA00047899"/>
    </source>
</evidence>
<feature type="domain" description="Protein kinase" evidence="10">
    <location>
        <begin position="19"/>
        <end position="294"/>
    </location>
</feature>
<proteinExistence type="predicted"/>
<dbReference type="PROSITE" id="PS00108">
    <property type="entry name" value="PROTEIN_KINASE_ST"/>
    <property type="match status" value="1"/>
</dbReference>